<proteinExistence type="inferred from homology"/>
<evidence type="ECO:0000256" key="8">
    <source>
        <dbReference type="ARBA" id="ARBA00022840"/>
    </source>
</evidence>
<evidence type="ECO:0000313" key="14">
    <source>
        <dbReference type="Proteomes" id="UP000324091"/>
    </source>
</evidence>
<keyword evidence="3" id="KW-0479">Metal-binding</keyword>
<dbReference type="Pfam" id="PF16193">
    <property type="entry name" value="AAA_assoc_2"/>
    <property type="match status" value="1"/>
</dbReference>
<dbReference type="Gene3D" id="1.10.8.60">
    <property type="match status" value="1"/>
</dbReference>
<accession>A0A5C6P4Q1</accession>
<dbReference type="FunFam" id="1.10.3710.10:FF:000002">
    <property type="entry name" value="ATPase WRNIP1 isoform 1"/>
    <property type="match status" value="1"/>
</dbReference>
<dbReference type="GO" id="GO:0003677">
    <property type="term" value="F:DNA binding"/>
    <property type="evidence" value="ECO:0007669"/>
    <property type="project" value="InterPro"/>
</dbReference>
<dbReference type="GO" id="GO:0017116">
    <property type="term" value="F:single-stranded DNA helicase activity"/>
    <property type="evidence" value="ECO:0007669"/>
    <property type="project" value="TreeGrafter"/>
</dbReference>
<dbReference type="Gene3D" id="3.40.50.300">
    <property type="entry name" value="P-loop containing nucleotide triphosphate hydrolases"/>
    <property type="match status" value="1"/>
</dbReference>
<evidence type="ECO:0000256" key="1">
    <source>
        <dbReference type="ARBA" id="ARBA00008959"/>
    </source>
</evidence>
<dbReference type="SMART" id="SM00734">
    <property type="entry name" value="ZnF_Rad18"/>
    <property type="match status" value="1"/>
</dbReference>
<keyword evidence="5" id="KW-0227">DNA damage</keyword>
<dbReference type="InterPro" id="IPR051314">
    <property type="entry name" value="AAA_ATPase_RarA/MGS1/WRNIP1"/>
</dbReference>
<evidence type="ECO:0000259" key="11">
    <source>
        <dbReference type="SMART" id="SM00382"/>
    </source>
</evidence>
<dbReference type="PANTHER" id="PTHR13779">
    <property type="entry name" value="WERNER HELICASE-INTERACTING PROTEIN 1 FAMILY MEMBER"/>
    <property type="match status" value="1"/>
</dbReference>
<dbReference type="InterPro" id="IPR021886">
    <property type="entry name" value="MgsA_C"/>
</dbReference>
<dbReference type="Gene3D" id="1.20.272.10">
    <property type="match status" value="1"/>
</dbReference>
<evidence type="ECO:0000256" key="2">
    <source>
        <dbReference type="ARBA" id="ARBA00022705"/>
    </source>
</evidence>
<dbReference type="Gene3D" id="1.10.3710.10">
    <property type="entry name" value="DNA polymerase III clamp loader subunits, C-terminal domain"/>
    <property type="match status" value="1"/>
</dbReference>
<evidence type="ECO:0000256" key="9">
    <source>
        <dbReference type="ARBA" id="ARBA00023204"/>
    </source>
</evidence>
<dbReference type="GO" id="GO:0008047">
    <property type="term" value="F:enzyme activator activity"/>
    <property type="evidence" value="ECO:0007669"/>
    <property type="project" value="TreeGrafter"/>
</dbReference>
<keyword evidence="9" id="KW-0234">DNA repair</keyword>
<evidence type="ECO:0000256" key="6">
    <source>
        <dbReference type="ARBA" id="ARBA00022771"/>
    </source>
</evidence>
<dbReference type="GO" id="GO:0016887">
    <property type="term" value="F:ATP hydrolysis activity"/>
    <property type="evidence" value="ECO:0007669"/>
    <property type="project" value="InterPro"/>
</dbReference>
<evidence type="ECO:0000256" key="5">
    <source>
        <dbReference type="ARBA" id="ARBA00022763"/>
    </source>
</evidence>
<evidence type="ECO:0000256" key="3">
    <source>
        <dbReference type="ARBA" id="ARBA00022723"/>
    </source>
</evidence>
<dbReference type="SUPFAM" id="SSF52540">
    <property type="entry name" value="P-loop containing nucleoside triphosphate hydrolases"/>
    <property type="match status" value="1"/>
</dbReference>
<feature type="domain" description="UBZ4-type" evidence="12">
    <location>
        <begin position="18"/>
        <end position="41"/>
    </location>
</feature>
<dbReference type="Pfam" id="PF12002">
    <property type="entry name" value="MgsA_C"/>
    <property type="match status" value="1"/>
</dbReference>
<dbReference type="PANTHER" id="PTHR13779:SF7">
    <property type="entry name" value="ATPASE WRNIP1"/>
    <property type="match status" value="1"/>
</dbReference>
<name>A0A5C6P4Q1_9TELE</name>
<dbReference type="SMART" id="SM00382">
    <property type="entry name" value="AAA"/>
    <property type="match status" value="1"/>
</dbReference>
<dbReference type="CDD" id="cd00009">
    <property type="entry name" value="AAA"/>
    <property type="match status" value="1"/>
</dbReference>
<dbReference type="Pfam" id="PF00004">
    <property type="entry name" value="AAA"/>
    <property type="match status" value="1"/>
</dbReference>
<dbReference type="GO" id="GO:0005524">
    <property type="term" value="F:ATP binding"/>
    <property type="evidence" value="ECO:0007669"/>
    <property type="project" value="UniProtKB-KW"/>
</dbReference>
<dbReference type="InterPro" id="IPR027417">
    <property type="entry name" value="P-loop_NTPase"/>
</dbReference>
<dbReference type="AlphaFoldDB" id="A0A5C6P4Q1"/>
<evidence type="ECO:0000256" key="7">
    <source>
        <dbReference type="ARBA" id="ARBA00022833"/>
    </source>
</evidence>
<dbReference type="InterPro" id="IPR006642">
    <property type="entry name" value="Rad18_UBZ4"/>
</dbReference>
<dbReference type="InterPro" id="IPR003593">
    <property type="entry name" value="AAA+_ATPase"/>
</dbReference>
<dbReference type="InterPro" id="IPR008921">
    <property type="entry name" value="DNA_pol3_clamp-load_cplx_C"/>
</dbReference>
<reference evidence="13 14" key="1">
    <citation type="submission" date="2019-04" db="EMBL/GenBank/DDBJ databases">
        <title>Chromosome genome assembly for Takifugu flavidus.</title>
        <authorList>
            <person name="Xiao S."/>
        </authorList>
    </citation>
    <scope>NUCLEOTIDE SEQUENCE [LARGE SCALE GENOMIC DNA]</scope>
    <source>
        <strain evidence="13">HTHZ2018</strain>
        <tissue evidence="13">Muscle</tissue>
    </source>
</reference>
<dbReference type="GO" id="GO:0000731">
    <property type="term" value="P:DNA synthesis involved in DNA repair"/>
    <property type="evidence" value="ECO:0007669"/>
    <property type="project" value="TreeGrafter"/>
</dbReference>
<comment type="caution">
    <text evidence="13">The sequence shown here is derived from an EMBL/GenBank/DDBJ whole genome shotgun (WGS) entry which is preliminary data.</text>
</comment>
<evidence type="ECO:0000259" key="12">
    <source>
        <dbReference type="SMART" id="SM00734"/>
    </source>
</evidence>
<dbReference type="GO" id="GO:0005634">
    <property type="term" value="C:nucleus"/>
    <property type="evidence" value="ECO:0007669"/>
    <property type="project" value="TreeGrafter"/>
</dbReference>
<keyword evidence="8" id="KW-0067">ATP-binding</keyword>
<gene>
    <name evidence="13" type="ORF">D4764_15G0012540</name>
</gene>
<dbReference type="InterPro" id="IPR003959">
    <property type="entry name" value="ATPase_AAA_core"/>
</dbReference>
<keyword evidence="7" id="KW-0862">Zinc</keyword>
<dbReference type="FunFam" id="3.40.50.300:FF:000137">
    <property type="entry name" value="Replication-associated recombination protein A"/>
    <property type="match status" value="1"/>
</dbReference>
<dbReference type="GO" id="GO:0006261">
    <property type="term" value="P:DNA-templated DNA replication"/>
    <property type="evidence" value="ECO:0007669"/>
    <property type="project" value="TreeGrafter"/>
</dbReference>
<keyword evidence="4" id="KW-0547">Nucleotide-binding</keyword>
<dbReference type="EMBL" id="RHFK02000007">
    <property type="protein sequence ID" value="TWW73858.1"/>
    <property type="molecule type" value="Genomic_DNA"/>
</dbReference>
<keyword evidence="14" id="KW-1185">Reference proteome</keyword>
<feature type="region of interest" description="Disordered" evidence="10">
    <location>
        <begin position="67"/>
        <end position="95"/>
    </location>
</feature>
<evidence type="ECO:0000313" key="13">
    <source>
        <dbReference type="EMBL" id="TWW73858.1"/>
    </source>
</evidence>
<evidence type="ECO:0000256" key="4">
    <source>
        <dbReference type="ARBA" id="ARBA00022741"/>
    </source>
</evidence>
<dbReference type="FunFam" id="1.20.272.10:FF:000001">
    <property type="entry name" value="Putative AAA family ATPase"/>
    <property type="match status" value="1"/>
</dbReference>
<dbReference type="GO" id="GO:0008270">
    <property type="term" value="F:zinc ion binding"/>
    <property type="evidence" value="ECO:0007669"/>
    <property type="project" value="UniProtKB-KW"/>
</dbReference>
<organism evidence="13 14">
    <name type="scientific">Takifugu flavidus</name>
    <name type="common">sansaifugu</name>
    <dbReference type="NCBI Taxonomy" id="433684"/>
    <lineage>
        <taxon>Eukaryota</taxon>
        <taxon>Metazoa</taxon>
        <taxon>Chordata</taxon>
        <taxon>Craniata</taxon>
        <taxon>Vertebrata</taxon>
        <taxon>Euteleostomi</taxon>
        <taxon>Actinopterygii</taxon>
        <taxon>Neopterygii</taxon>
        <taxon>Teleostei</taxon>
        <taxon>Neoteleostei</taxon>
        <taxon>Acanthomorphata</taxon>
        <taxon>Eupercaria</taxon>
        <taxon>Tetraodontiformes</taxon>
        <taxon>Tetradontoidea</taxon>
        <taxon>Tetraodontidae</taxon>
        <taxon>Takifugu</taxon>
    </lineage>
</organism>
<sequence length="603" mass="65964">MLAATVMASGLASPSPASVQCPVCSNDYTPVTINHHLDACLLENAACNGPSRTETSEPSLKKLRVSFETKPSTPPDHGASPGTSRAARSRPSGMFSLFQPDKSRVSLQNGCSDLWTGKQGVFNKRIKLTDSEPESQVSSSDSDKHAVKSKLSPWSLLTKGKPLADILRPNTLEEYFGQNKVIGQQTLFRSLLEAQEIPSFILWGPPGCGKTTLAHIIASKCKEKGTARFVTMSATSASTNDVREVIKQAQNELRLCKRKTILFIDEIHRFNKSQQDTFLPHVECGTVILIGATTENPSFQVNSALLSRCRVLVLEKLSVEAMASILDRAVATLGIRVLEQDSTVPSEDGQTVGQEPRIFIERKAMDTVAHLCDGDARTGLNSLQLAVQARVHASQADISGQGTSPVILVKEQHIKEGLQRSHILYDKAGEEHYNCISALHKSMRGSDENASLYWLGRMLEGGEDPIYVARRMVRFASEDVGKYSLADPAALPQAVSAFQACHFIGMPECEVILAQCAIYLARAPKSVDVYKAYANVKACLRNHKGPLPPVPLHLRNAPTRLMKDLGYAKGYKYNPAFSGPVEQEYLPEELQGVDFFTWSPAET</sequence>
<dbReference type="Gene3D" id="3.30.160.60">
    <property type="entry name" value="Classic Zinc Finger"/>
    <property type="match status" value="1"/>
</dbReference>
<keyword evidence="6" id="KW-0863">Zinc-finger</keyword>
<feature type="domain" description="AAA+ ATPase" evidence="11">
    <location>
        <begin position="196"/>
        <end position="318"/>
    </location>
</feature>
<dbReference type="CDD" id="cd18139">
    <property type="entry name" value="HLD_clamp_RarA"/>
    <property type="match status" value="1"/>
</dbReference>
<keyword evidence="2" id="KW-0235">DNA replication</keyword>
<protein>
    <submittedName>
        <fullName evidence="13">ATPase WRNIP1</fullName>
    </submittedName>
</protein>
<dbReference type="Proteomes" id="UP000324091">
    <property type="component" value="Chromosome 15"/>
</dbReference>
<dbReference type="InterPro" id="IPR032423">
    <property type="entry name" value="AAA_assoc_2"/>
</dbReference>
<evidence type="ECO:0000256" key="10">
    <source>
        <dbReference type="SAM" id="MobiDB-lite"/>
    </source>
</evidence>
<comment type="similarity">
    <text evidence="1">Belongs to the AAA ATPase family. RarA/MGS1/WRNIP1 subfamily.</text>
</comment>
<dbReference type="SUPFAM" id="SSF48019">
    <property type="entry name" value="post-AAA+ oligomerization domain-like"/>
    <property type="match status" value="1"/>
</dbReference>